<comment type="caution">
    <text evidence="2">The sequence shown here is derived from an EMBL/GenBank/DDBJ whole genome shotgun (WGS) entry which is preliminary data.</text>
</comment>
<accession>A0A552E585</accession>
<proteinExistence type="predicted"/>
<feature type="transmembrane region" description="Helical" evidence="1">
    <location>
        <begin position="192"/>
        <end position="213"/>
    </location>
</feature>
<protein>
    <recommendedName>
        <fullName evidence="4">DUF4231 domain-containing protein</fullName>
    </recommendedName>
</protein>
<gene>
    <name evidence="2" type="ORF">EWV81_02130</name>
</gene>
<feature type="transmembrane region" description="Helical" evidence="1">
    <location>
        <begin position="149"/>
        <end position="172"/>
    </location>
</feature>
<keyword evidence="1" id="KW-0812">Transmembrane</keyword>
<reference evidence="2 3" key="1">
    <citation type="submission" date="2019-01" db="EMBL/GenBank/DDBJ databases">
        <title>Coherence of Microcystis species and biogeography revealed through population genomics.</title>
        <authorList>
            <person name="Perez-Carrascal O.M."/>
            <person name="Terrat Y."/>
            <person name="Giani A."/>
            <person name="Fortin N."/>
            <person name="Tromas N."/>
            <person name="Shapiro B.J."/>
        </authorList>
    </citation>
    <scope>NUCLEOTIDE SEQUENCE [LARGE SCALE GENOMIC DNA]</scope>
    <source>
        <strain evidence="2">Ma_SC_T_19800800_S464</strain>
    </source>
</reference>
<sequence>MSNQKDLSDIRNYLYDQAEVRWWYSLLLSLCAQVLALIATVNNKLWLLAIAGFLALITPIAVAWLREWANNLTQKADKCRRMILYADSLGEDIPSHELAMVRAWTTGIQLQQAPFTYPYYSSSLSNSPQRLMDITTESAYFTEFLATKVVNYLLVFLVISISILSGIIYFADFATSPATISQENQDMTVVKWAVKAALTAISFILSGDILLLWKKYSDLKLSAQNTFQKCADLRYDKSLSTSEAMQVVEDYHLALIQSPPIPLKLYLTYRDPLNQSYQDSHSIGSNRP</sequence>
<evidence type="ECO:0008006" key="4">
    <source>
        <dbReference type="Google" id="ProtNLM"/>
    </source>
</evidence>
<keyword evidence="1" id="KW-1133">Transmembrane helix</keyword>
<evidence type="ECO:0000313" key="3">
    <source>
        <dbReference type="Proteomes" id="UP000319313"/>
    </source>
</evidence>
<dbReference type="AlphaFoldDB" id="A0A552E585"/>
<dbReference type="Proteomes" id="UP000319313">
    <property type="component" value="Unassembled WGS sequence"/>
</dbReference>
<evidence type="ECO:0000313" key="2">
    <source>
        <dbReference type="EMBL" id="TRU29583.1"/>
    </source>
</evidence>
<name>A0A552E585_MICAE</name>
<feature type="transmembrane region" description="Helical" evidence="1">
    <location>
        <begin position="45"/>
        <end position="65"/>
    </location>
</feature>
<evidence type="ECO:0000256" key="1">
    <source>
        <dbReference type="SAM" id="Phobius"/>
    </source>
</evidence>
<feature type="transmembrane region" description="Helical" evidence="1">
    <location>
        <begin position="21"/>
        <end position="39"/>
    </location>
</feature>
<organism evidence="2 3">
    <name type="scientific">Microcystis aeruginosa Ma_SC_T_19800800_S464</name>
    <dbReference type="NCBI Taxonomy" id="2486257"/>
    <lineage>
        <taxon>Bacteria</taxon>
        <taxon>Bacillati</taxon>
        <taxon>Cyanobacteriota</taxon>
        <taxon>Cyanophyceae</taxon>
        <taxon>Oscillatoriophycideae</taxon>
        <taxon>Chroococcales</taxon>
        <taxon>Microcystaceae</taxon>
        <taxon>Microcystis</taxon>
    </lineage>
</organism>
<dbReference type="EMBL" id="SFBL01000018">
    <property type="protein sequence ID" value="TRU29583.1"/>
    <property type="molecule type" value="Genomic_DNA"/>
</dbReference>
<keyword evidence="1" id="KW-0472">Membrane</keyword>